<evidence type="ECO:0000313" key="11">
    <source>
        <dbReference type="Proteomes" id="UP000520052"/>
    </source>
</evidence>
<dbReference type="EMBL" id="JACATE010000002">
    <property type="protein sequence ID" value="NWJ28077.1"/>
    <property type="molecule type" value="Genomic_DNA"/>
</dbReference>
<dbReference type="Pfam" id="PF13662">
    <property type="entry name" value="Toprim_4"/>
    <property type="match status" value="1"/>
</dbReference>
<dbReference type="SUPFAM" id="SSF110455">
    <property type="entry name" value="Toprim domain"/>
    <property type="match status" value="1"/>
</dbReference>
<dbReference type="EMBL" id="JACATH010000002">
    <property type="protein sequence ID" value="NWJ56750.1"/>
    <property type="molecule type" value="Genomic_DNA"/>
</dbReference>
<dbReference type="PANTHER" id="PTHR39964">
    <property type="entry name" value="UPF0292 PROTEIN TK1411"/>
    <property type="match status" value="1"/>
</dbReference>
<dbReference type="Gene3D" id="3.40.1360.10">
    <property type="match status" value="1"/>
</dbReference>
<dbReference type="EMBL" id="JACATI010000001">
    <property type="protein sequence ID" value="NWJ19682.1"/>
    <property type="molecule type" value="Genomic_DNA"/>
</dbReference>
<feature type="domain" description="Toprim" evidence="1">
    <location>
        <begin position="23"/>
        <end position="107"/>
    </location>
</feature>
<protein>
    <submittedName>
        <fullName evidence="9">Toprim domain-containing protein</fullName>
    </submittedName>
</protein>
<evidence type="ECO:0000313" key="3">
    <source>
        <dbReference type="EMBL" id="NWJ28077.1"/>
    </source>
</evidence>
<dbReference type="EMBL" id="JACATG010000001">
    <property type="protein sequence ID" value="NWK13195.1"/>
    <property type="molecule type" value="Genomic_DNA"/>
</dbReference>
<evidence type="ECO:0000313" key="16">
    <source>
        <dbReference type="Proteomes" id="UP000563820"/>
    </source>
</evidence>
<dbReference type="Proteomes" id="UP000520052">
    <property type="component" value="Unassembled WGS sequence"/>
</dbReference>
<evidence type="ECO:0000313" key="6">
    <source>
        <dbReference type="EMBL" id="NWJ83451.1"/>
    </source>
</evidence>
<dbReference type="Proteomes" id="UP000563820">
    <property type="component" value="Unassembled WGS sequence"/>
</dbReference>
<evidence type="ECO:0000313" key="13">
    <source>
        <dbReference type="Proteomes" id="UP000547822"/>
    </source>
</evidence>
<accession>A0A7K4NZ42</accession>
<dbReference type="PROSITE" id="PS50880">
    <property type="entry name" value="TOPRIM"/>
    <property type="match status" value="1"/>
</dbReference>
<dbReference type="Proteomes" id="UP000535457">
    <property type="component" value="Unassembled WGS sequence"/>
</dbReference>
<comment type="caution">
    <text evidence="9">The sequence shown here is derived from an EMBL/GenBank/DDBJ whole genome shotgun (WGS) entry which is preliminary data.</text>
</comment>
<dbReference type="AlphaFoldDB" id="A0A7K4NZ42"/>
<evidence type="ECO:0000313" key="4">
    <source>
        <dbReference type="EMBL" id="NWJ30175.1"/>
    </source>
</evidence>
<sequence>MLVTEEEVIELKNFIFQLNSMKDSVVVVEGKRDSIALKKLGYSGKILEFHRFGGMIDFADSVSKYKRLIILFDRDKKGRTLTGKTIQLLQRRTKIDLSFKKKLREITKGKIMFIEQLVCYESYLA</sequence>
<evidence type="ECO:0000313" key="19">
    <source>
        <dbReference type="Proteomes" id="UP000587702"/>
    </source>
</evidence>
<dbReference type="Proteomes" id="UP000568446">
    <property type="component" value="Unassembled WGS sequence"/>
</dbReference>
<dbReference type="EMBL" id="JACATK010000035">
    <property type="protein sequence ID" value="NWJ30175.1"/>
    <property type="molecule type" value="Genomic_DNA"/>
</dbReference>
<evidence type="ECO:0000259" key="1">
    <source>
        <dbReference type="PROSITE" id="PS50880"/>
    </source>
</evidence>
<evidence type="ECO:0000313" key="15">
    <source>
        <dbReference type="Proteomes" id="UP000559282"/>
    </source>
</evidence>
<organism evidence="9 14">
    <name type="scientific">Marine Group I thaumarchaeote</name>
    <dbReference type="NCBI Taxonomy" id="2511932"/>
    <lineage>
        <taxon>Archaea</taxon>
        <taxon>Nitrososphaerota</taxon>
        <taxon>Marine Group I</taxon>
    </lineage>
</organism>
<dbReference type="Proteomes" id="UP000575480">
    <property type="component" value="Unassembled WGS sequence"/>
</dbReference>
<dbReference type="EMBL" id="JACATD010000001">
    <property type="protein sequence ID" value="NWK00520.1"/>
    <property type="molecule type" value="Genomic_DNA"/>
</dbReference>
<dbReference type="Proteomes" id="UP000549797">
    <property type="component" value="Unassembled WGS sequence"/>
</dbReference>
<evidence type="ECO:0000313" key="5">
    <source>
        <dbReference type="EMBL" id="NWJ56750.1"/>
    </source>
</evidence>
<name>A0A7K4NZ42_9ARCH</name>
<proteinExistence type="predicted"/>
<dbReference type="Proteomes" id="UP000587702">
    <property type="component" value="Unassembled WGS sequence"/>
</dbReference>
<dbReference type="InterPro" id="IPR006171">
    <property type="entry name" value="TOPRIM_dom"/>
</dbReference>
<dbReference type="EMBL" id="JACATC010000002">
    <property type="protein sequence ID" value="NWJ83451.1"/>
    <property type="molecule type" value="Genomic_DNA"/>
</dbReference>
<dbReference type="PANTHER" id="PTHR39964:SF2">
    <property type="entry name" value="UPF0292 PROTEIN MJ1624"/>
    <property type="match status" value="1"/>
</dbReference>
<evidence type="ECO:0000313" key="12">
    <source>
        <dbReference type="Proteomes" id="UP000535457"/>
    </source>
</evidence>
<dbReference type="Proteomes" id="UP000559282">
    <property type="component" value="Unassembled WGS sequence"/>
</dbReference>
<gene>
    <name evidence="7" type="ORF">HX840_01185</name>
    <name evidence="8" type="ORF">HX847_03260</name>
    <name evidence="3" type="ORF">HX848_01545</name>
    <name evidence="4" type="ORF">HX850_04590</name>
    <name evidence="9" type="ORF">HX852_00700</name>
    <name evidence="10" type="ORF">HX853_00920</name>
    <name evidence="6" type="ORF">HX854_01725</name>
    <name evidence="5" type="ORF">HX858_03170</name>
    <name evidence="2" type="ORF">HX860_01165</name>
</gene>
<evidence type="ECO:0000313" key="7">
    <source>
        <dbReference type="EMBL" id="NWK00520.1"/>
    </source>
</evidence>
<dbReference type="Proteomes" id="UP000547822">
    <property type="component" value="Unassembled WGS sequence"/>
</dbReference>
<evidence type="ECO:0000313" key="9">
    <source>
        <dbReference type="EMBL" id="NWK08314.1"/>
    </source>
</evidence>
<evidence type="ECO:0000313" key="14">
    <source>
        <dbReference type="Proteomes" id="UP000549797"/>
    </source>
</evidence>
<evidence type="ECO:0000313" key="17">
    <source>
        <dbReference type="Proteomes" id="UP000568446"/>
    </source>
</evidence>
<evidence type="ECO:0000313" key="8">
    <source>
        <dbReference type="EMBL" id="NWK07423.1"/>
    </source>
</evidence>
<reference evidence="9" key="2">
    <citation type="submission" date="2020-06" db="EMBL/GenBank/DDBJ databases">
        <authorList>
            <person name="Wang Y."/>
        </authorList>
    </citation>
    <scope>NUCLEOTIDE SEQUENCE</scope>
    <source>
        <strain evidence="4">C4</strain>
        <strain evidence="9">D1a</strain>
        <strain evidence="2">L14</strain>
        <strain evidence="5">L15a</strain>
        <strain evidence="10">L19a</strain>
        <strain evidence="8">T1C4</strain>
        <strain evidence="3">T1L11</strain>
        <strain evidence="7">T1L9</strain>
        <strain evidence="6">T3L1</strain>
    </source>
</reference>
<evidence type="ECO:0000313" key="18">
    <source>
        <dbReference type="Proteomes" id="UP000575480"/>
    </source>
</evidence>
<evidence type="ECO:0000313" key="10">
    <source>
        <dbReference type="EMBL" id="NWK13195.1"/>
    </source>
</evidence>
<reference evidence="11 12" key="1">
    <citation type="journal article" date="2019" name="Environ. Microbiol.">
        <title>Genomics insights into ecotype formation of ammonia-oxidizing archaea in the deep ocean.</title>
        <authorList>
            <person name="Wang Y."/>
            <person name="Huang J.M."/>
            <person name="Cui G.J."/>
            <person name="Nunoura T."/>
            <person name="Takaki Y."/>
            <person name="Li W.L."/>
            <person name="Li J."/>
            <person name="Gao Z.M."/>
            <person name="Takai K."/>
            <person name="Zhang A.Q."/>
            <person name="Stepanauskas R."/>
        </authorList>
    </citation>
    <scope>NUCLEOTIDE SEQUENCE [LARGE SCALE GENOMIC DNA]</scope>
    <source>
        <strain evidence="4 17">C4</strain>
        <strain evidence="9 14">D1a</strain>
        <strain evidence="2 19">L14</strain>
        <strain evidence="5 18">L15a</strain>
        <strain evidence="10 12">L19a</strain>
        <strain evidence="8 15">T1C4</strain>
        <strain evidence="3 16">T1L11</strain>
        <strain evidence="7 13">T1L9</strain>
        <strain evidence="6 11">T3L1</strain>
    </source>
</reference>
<dbReference type="EMBL" id="JACATJ010000001">
    <property type="protein sequence ID" value="NWK08314.1"/>
    <property type="molecule type" value="Genomic_DNA"/>
</dbReference>
<evidence type="ECO:0000313" key="2">
    <source>
        <dbReference type="EMBL" id="NWJ19682.1"/>
    </source>
</evidence>
<dbReference type="EMBL" id="JACATF010000009">
    <property type="protein sequence ID" value="NWK07423.1"/>
    <property type="molecule type" value="Genomic_DNA"/>
</dbReference>